<evidence type="ECO:0000313" key="6">
    <source>
        <dbReference type="EMBL" id="OAB74089.1"/>
    </source>
</evidence>
<dbReference type="STRING" id="1763538.LPB68_14015"/>
<comment type="caution">
    <text evidence="6">The sequence shown here is derived from an EMBL/GenBank/DDBJ whole genome shotgun (WGS) entry which is preliminary data.</text>
</comment>
<evidence type="ECO:0000259" key="5">
    <source>
        <dbReference type="Pfam" id="PF22692"/>
    </source>
</evidence>
<dbReference type="PANTHER" id="PTHR30435">
    <property type="entry name" value="FLAGELLAR PROTEIN"/>
    <property type="match status" value="1"/>
</dbReference>
<evidence type="ECO:0000313" key="7">
    <source>
        <dbReference type="Proteomes" id="UP000077134"/>
    </source>
</evidence>
<dbReference type="InterPro" id="IPR020013">
    <property type="entry name" value="Flagellar_FlgE/F/G"/>
</dbReference>
<dbReference type="NCBIfam" id="TIGR03506">
    <property type="entry name" value="FlgEFG_subfam"/>
    <property type="match status" value="1"/>
</dbReference>
<keyword evidence="2" id="KW-0975">Bacterial flagellum</keyword>
<keyword evidence="6" id="KW-0282">Flagellum</keyword>
<dbReference type="RefSeq" id="WP_068658872.1">
    <property type="nucleotide sequence ID" value="NZ_CP017770.1"/>
</dbReference>
<name>A0A167D923_9BACL</name>
<comment type="similarity">
    <text evidence="1 2">Belongs to the flagella basal body rod proteins family.</text>
</comment>
<feature type="domain" description="Flagellar hook protein FlgE/F/G-like D1" evidence="5">
    <location>
        <begin position="96"/>
        <end position="167"/>
    </location>
</feature>
<evidence type="ECO:0000256" key="1">
    <source>
        <dbReference type="ARBA" id="ARBA00009677"/>
    </source>
</evidence>
<dbReference type="InterPro" id="IPR037925">
    <property type="entry name" value="FlgE/F/G-like"/>
</dbReference>
<comment type="subcellular location">
    <subcellularLocation>
        <location evidence="2">Bacterial flagellum basal body</location>
    </subcellularLocation>
</comment>
<gene>
    <name evidence="6" type="ORF">PNBC_12855</name>
</gene>
<keyword evidence="7" id="KW-1185">Reference proteome</keyword>
<dbReference type="GO" id="GO:0071978">
    <property type="term" value="P:bacterial-type flagellum-dependent swarming motility"/>
    <property type="evidence" value="ECO:0007669"/>
    <property type="project" value="TreeGrafter"/>
</dbReference>
<evidence type="ECO:0000256" key="2">
    <source>
        <dbReference type="RuleBase" id="RU362116"/>
    </source>
</evidence>
<dbReference type="InterPro" id="IPR001444">
    <property type="entry name" value="Flag_bb_rod_N"/>
</dbReference>
<feature type="domain" description="Flagellar basal-body/hook protein C-terminal" evidence="4">
    <location>
        <begin position="228"/>
        <end position="272"/>
    </location>
</feature>
<sequence length="274" mass="29645">MNNSIITAMVSLNSMQSRLNVIADNIANMDTVGYKRKESSFEDVLTTVQSQHKDFESAGRATPMGYNVGYGIKQAAITLDWEQGTPQETGLPTDLAIEGNGLFAVQSNGNTAYTRDGAFQFVPDSEVDSLMVLVNNQGDKVLNREGNAPITVPTDVKVAIDSDGNVWATQNGTSEREIVAQVLVVQLEKPEGLVRVDGNKFVLADGVTTNMAFGMSTVAIPEDVSIHSGYLEKSNVDLTVEMAEMVQVQRAYQLMSRALTSSDTLMNLANNLRG</sequence>
<dbReference type="EMBL" id="LSFN01000016">
    <property type="protein sequence ID" value="OAB74089.1"/>
    <property type="molecule type" value="Genomic_DNA"/>
</dbReference>
<dbReference type="AlphaFoldDB" id="A0A167D923"/>
<protein>
    <submittedName>
        <fullName evidence="6">Flagellar biosynthesis protein FlgG</fullName>
    </submittedName>
</protein>
<proteinExistence type="inferred from homology"/>
<evidence type="ECO:0000259" key="4">
    <source>
        <dbReference type="Pfam" id="PF06429"/>
    </source>
</evidence>
<evidence type="ECO:0000259" key="3">
    <source>
        <dbReference type="Pfam" id="PF00460"/>
    </source>
</evidence>
<accession>A0A167D923</accession>
<reference evidence="6 7" key="1">
    <citation type="submission" date="2016-02" db="EMBL/GenBank/DDBJ databases">
        <title>Paenibacillus sp. LPB0068, isolated from Crassostrea gigas.</title>
        <authorList>
            <person name="Shin S.-K."/>
            <person name="Yi H."/>
        </authorList>
    </citation>
    <scope>NUCLEOTIDE SEQUENCE [LARGE SCALE GENOMIC DNA]</scope>
    <source>
        <strain evidence="6 7">LPB0068</strain>
    </source>
</reference>
<dbReference type="GO" id="GO:0009425">
    <property type="term" value="C:bacterial-type flagellum basal body"/>
    <property type="evidence" value="ECO:0007669"/>
    <property type="project" value="UniProtKB-SubCell"/>
</dbReference>
<dbReference type="InterPro" id="IPR053967">
    <property type="entry name" value="LlgE_F_G-like_D1"/>
</dbReference>
<dbReference type="Proteomes" id="UP000077134">
    <property type="component" value="Unassembled WGS sequence"/>
</dbReference>
<feature type="domain" description="Flagellar basal body rod protein N-terminal" evidence="3">
    <location>
        <begin position="7"/>
        <end position="35"/>
    </location>
</feature>
<dbReference type="OrthoDB" id="9800375at2"/>
<organism evidence="6 7">
    <name type="scientific">Paenibacillus crassostreae</name>
    <dbReference type="NCBI Taxonomy" id="1763538"/>
    <lineage>
        <taxon>Bacteria</taxon>
        <taxon>Bacillati</taxon>
        <taxon>Bacillota</taxon>
        <taxon>Bacilli</taxon>
        <taxon>Bacillales</taxon>
        <taxon>Paenibacillaceae</taxon>
        <taxon>Paenibacillus</taxon>
    </lineage>
</organism>
<keyword evidence="6" id="KW-0966">Cell projection</keyword>
<keyword evidence="6" id="KW-0969">Cilium</keyword>
<dbReference type="Pfam" id="PF06429">
    <property type="entry name" value="Flg_bbr_C"/>
    <property type="match status" value="1"/>
</dbReference>
<dbReference type="PANTHER" id="PTHR30435:SF19">
    <property type="entry name" value="FLAGELLAR BASAL-BODY ROD PROTEIN FLGG"/>
    <property type="match status" value="1"/>
</dbReference>
<dbReference type="SUPFAM" id="SSF117143">
    <property type="entry name" value="Flagellar hook protein flgE"/>
    <property type="match status" value="1"/>
</dbReference>
<dbReference type="Pfam" id="PF00460">
    <property type="entry name" value="Flg_bb_rod"/>
    <property type="match status" value="1"/>
</dbReference>
<dbReference type="Pfam" id="PF22692">
    <property type="entry name" value="LlgE_F_G_D1"/>
    <property type="match status" value="1"/>
</dbReference>
<dbReference type="InterPro" id="IPR010930">
    <property type="entry name" value="Flg_bb/hook_C_dom"/>
</dbReference>
<dbReference type="KEGG" id="pcx:LPB68_14015"/>